<feature type="region of interest" description="Disordered" evidence="1">
    <location>
        <begin position="78"/>
        <end position="104"/>
    </location>
</feature>
<feature type="domain" description="DUF4585" evidence="2">
    <location>
        <begin position="1928"/>
        <end position="1999"/>
    </location>
</feature>
<feature type="region of interest" description="Disordered" evidence="1">
    <location>
        <begin position="658"/>
        <end position="692"/>
    </location>
</feature>
<feature type="compositionally biased region" description="Pro residues" evidence="1">
    <location>
        <begin position="290"/>
        <end position="305"/>
    </location>
</feature>
<feature type="compositionally biased region" description="Basic and acidic residues" evidence="1">
    <location>
        <begin position="1396"/>
        <end position="1417"/>
    </location>
</feature>
<reference evidence="3" key="3">
    <citation type="submission" date="2025-09" db="UniProtKB">
        <authorList>
            <consortium name="Ensembl"/>
        </authorList>
    </citation>
    <scope>IDENTIFICATION</scope>
</reference>
<feature type="compositionally biased region" description="Polar residues" evidence="1">
    <location>
        <begin position="1778"/>
        <end position="1790"/>
    </location>
</feature>
<protein>
    <submittedName>
        <fullName evidence="3">Chromosome 8 C10orf71 homolog</fullName>
    </submittedName>
</protein>
<dbReference type="OMA" id="HRMGSML"/>
<feature type="compositionally biased region" description="Polar residues" evidence="1">
    <location>
        <begin position="1621"/>
        <end position="1634"/>
    </location>
</feature>
<feature type="compositionally biased region" description="Low complexity" evidence="1">
    <location>
        <begin position="1343"/>
        <end position="1362"/>
    </location>
</feature>
<feature type="compositionally biased region" description="Low complexity" evidence="1">
    <location>
        <begin position="1456"/>
        <end position="1468"/>
    </location>
</feature>
<dbReference type="GeneTree" id="ENSGT00730000111333"/>
<feature type="region of interest" description="Disordered" evidence="1">
    <location>
        <begin position="560"/>
        <end position="579"/>
    </location>
</feature>
<proteinExistence type="predicted"/>
<sequence>MSSGEKRHMSHRMGSMLHHRFPNGFTDLFMDETDREVSTLTDRAFRSLCVGDDAVYNDEFLYGYSPFSCHKPLVGDPLKKTHHKESKKHGHSKNEKNNSQPWKQQHTNISNMSSFLKAFSVTEKSCEGMLIKNGDTNGESWDKSALRSIQRELSEFSSDYHANMRDRQHKNHHGHTEDGMTNKTNKGSVLSSGKSSKVKNGKTTVKLKKLNIKNFFLHSEFSPFQSWRDFNQFPFAQEETVPSILPTDTVPKWYDLPFYKKLTDSHRKEILHTVESKSCQKAAAAVEPPRTVPKPIPPPPPPKVLPKPSASPAEKRCSSHVGEGTAAPWRRNRSRATSAVPVNQPGIPSQDRDSCSRTADESFSVVKKEFKSVEVKAIEESSSVASTPFSICQLMTPVIPSRQPTETSEILQDVLSPSALDLQLRPHSEAKGTPEPTIKRDGYKSLASSILFNLKDNRKRVKSRYSPPKFKTLELPEDDVQSPSISDDGKLTHSDVSGLNTPVILKDGQTVCSPILESPSTPTADFSKHNTDRNLSDDYLLSNLLQSKKEAAGEETLMSPFLHSKKNRSPAAKRQNYPSLHLYRKAPQEDIDNKYLQIPPKAFDLLHTESDELSPVMLDKQFSPLASQTDIELSPNILTVNKDQLLVISPYSIEKDKLSPNEQVGTSCSVEPNKAKDKDFGSQPVSKRKESGSQVISTMDVIRAAKEAINAAKNKARSAAQWSENNKAFSDVEEMEQRELKERDGLSKDRANKKREKTVPADSIVSRIRSESATIALEDKRSFVKEPPPVPKRNFSKCDIEYVIDKHQPNVSEKPTHFDSIDEKLDLPQNEYESVSEQSKAKHIFSAKLNNYIKNQRCAAVDEEEVRNLKKYEENVNTRTEMDEKSVGDSEHIGNDLHALKELERARFGDRILENAKNKFGLANIDKEAKAKSDLISKELRNIKRGMLSMRGNTSTKRDIFPKQDQDQEKQEVFPVMDNNVIVNKALINDNYDKAKMALEEIISEREKRKKKSTEDAIVDEKVSEESYVKRIPQSKHAMKDSMVEGREKKNSSTSLLKETDVRERLTELRDHNHVRQILSHTEPRLGESHRLGGRIALPGMDRVEPQPKNQGNLVLNKLADNPGNNLEEVDKRYVERRVSEESAESLLQEIRGKPLDTPRVPPRSKRIGGRRHDSMSMLDEDIFYKTEMIENGETCLNNISSTSLEKQEVDSNLLMKEAEPIQSPPISGYDTQSGPNLSVASKLERDKMEANLRTNLSPSWETMFENSNAKPQEVPKVKQIAPLKPDQLLTPDDRAGKVVEVNEVSKRSKLTQDISADTETVSETPRSIISPTLMVNGVSINQSPPDQSSLSSKSSYFSVDSALQRKEETESYVDHSLENMIRELDKEMQCTSPHTKQDSDRTEYYSLSDHESEPEVIRSQITSPPKQTQVPHNVNKDGRTTFTDQSSTHEEDDQTTTSPTNTLSPTLGIPSLFKVKDNTFNGKTKKTAQTWAPKTSILQRSEEEAPQEKATPKLFKAETPNTNTLAPITPGGNLEPTEIVLTPSPPVLSSVSNLPVEKPKKPQVNHFLAVPQEDGGFSGVSPLSEEVEGLTTSTVVTVEEIKMSTGVLVDHEVSKVPSERSGSTCSGNDSQTGLPKPPAVLPKSEKAVLKAIKLTNRRIKKEEAQKTSHKSSQSSSSSKHRSERHKSDKSEQKLSSSRSGSKSSERKHREKREDDQHHQQHHHSRTSNDSSEQVLHEKRGHTIESIHRDKAEVNSHSHRQSLDFSDCNNISKEALSSVANERQGRSSNRNIRDKSRRYSTDRVFSNVPVYKAYVGEKSLADRPLNRSQSFDRQAGDKVQRRFSADMSINEKVNTRSQHIEKSIMDGLQQRGRVRDKAPRENTMRRSHSIDAYSTEAPQPSTLSRQSSHNSQLSRQSSFEHAIVTQSFPVTQRKLLQDPDSGQYFVVDMPVQIKTKTFFDPETGSYVQLPVQPQDGTIPQPSPMEVLTPPLVVYHGFVPVPLSPMAQKATIQTVSVDPEEFEQRHLERSRQKHCREGQPYLEPVFGQHDHFLGEFMSTEELDCPS</sequence>
<feature type="compositionally biased region" description="Polar residues" evidence="1">
    <location>
        <begin position="660"/>
        <end position="670"/>
    </location>
</feature>
<evidence type="ECO:0000313" key="4">
    <source>
        <dbReference type="Proteomes" id="UP000265120"/>
    </source>
</evidence>
<dbReference type="STRING" id="244447.ENSCSEP00000000520"/>
<feature type="region of interest" description="Disordered" evidence="1">
    <location>
        <begin position="1036"/>
        <end position="1055"/>
    </location>
</feature>
<feature type="compositionally biased region" description="Basic and acidic residues" evidence="1">
    <location>
        <begin position="1501"/>
        <end position="1512"/>
    </location>
</feature>
<feature type="compositionally biased region" description="Low complexity" evidence="1">
    <location>
        <begin position="1694"/>
        <end position="1703"/>
    </location>
</feature>
<feature type="compositionally biased region" description="Basic residues" evidence="1">
    <location>
        <begin position="80"/>
        <end position="91"/>
    </location>
</feature>
<feature type="compositionally biased region" description="Polar residues" evidence="1">
    <location>
        <begin position="1763"/>
        <end position="1772"/>
    </location>
</feature>
<keyword evidence="4" id="KW-1185">Reference proteome</keyword>
<evidence type="ECO:0000256" key="1">
    <source>
        <dbReference type="SAM" id="MobiDB-lite"/>
    </source>
</evidence>
<feature type="region of interest" description="Disordered" evidence="1">
    <location>
        <begin position="730"/>
        <end position="758"/>
    </location>
</feature>
<reference evidence="3 4" key="1">
    <citation type="journal article" date="2014" name="Nat. Genet.">
        <title>Whole-genome sequence of a flatfish provides insights into ZW sex chromosome evolution and adaptation to a benthic lifestyle.</title>
        <authorList>
            <person name="Chen S."/>
            <person name="Zhang G."/>
            <person name="Shao C."/>
            <person name="Huang Q."/>
            <person name="Liu G."/>
            <person name="Zhang P."/>
            <person name="Song W."/>
            <person name="An N."/>
            <person name="Chalopin D."/>
            <person name="Volff J.N."/>
            <person name="Hong Y."/>
            <person name="Li Q."/>
            <person name="Sha Z."/>
            <person name="Zhou H."/>
            <person name="Xie M."/>
            <person name="Yu Q."/>
            <person name="Liu Y."/>
            <person name="Xiang H."/>
            <person name="Wang N."/>
            <person name="Wu K."/>
            <person name="Yang C."/>
            <person name="Zhou Q."/>
            <person name="Liao X."/>
            <person name="Yang L."/>
            <person name="Hu Q."/>
            <person name="Zhang J."/>
            <person name="Meng L."/>
            <person name="Jin L."/>
            <person name="Tian Y."/>
            <person name="Lian J."/>
            <person name="Yang J."/>
            <person name="Miao G."/>
            <person name="Liu S."/>
            <person name="Liang Z."/>
            <person name="Yan F."/>
            <person name="Li Y."/>
            <person name="Sun B."/>
            <person name="Zhang H."/>
            <person name="Zhang J."/>
            <person name="Zhu Y."/>
            <person name="Du M."/>
            <person name="Zhao Y."/>
            <person name="Schartl M."/>
            <person name="Tang Q."/>
            <person name="Wang J."/>
        </authorList>
    </citation>
    <scope>NUCLEOTIDE SEQUENCE</scope>
</reference>
<feature type="region of interest" description="Disordered" evidence="1">
    <location>
        <begin position="470"/>
        <end position="493"/>
    </location>
</feature>
<name>A0A3P8UJQ3_CYNSE</name>
<feature type="region of interest" description="Disordered" evidence="1">
    <location>
        <begin position="166"/>
        <end position="200"/>
    </location>
</feature>
<evidence type="ECO:0000259" key="2">
    <source>
        <dbReference type="Pfam" id="PF15232"/>
    </source>
</evidence>
<feature type="region of interest" description="Disordered" evidence="1">
    <location>
        <begin position="1499"/>
        <end position="1537"/>
    </location>
</feature>
<feature type="compositionally biased region" description="Basic and acidic residues" evidence="1">
    <location>
        <begin position="1873"/>
        <end position="1884"/>
    </location>
</feature>
<dbReference type="RefSeq" id="XP_024913674.1">
    <property type="nucleotide sequence ID" value="XM_025057906.1"/>
</dbReference>
<dbReference type="InterPro" id="IPR052303">
    <property type="entry name" value="CEFIP"/>
</dbReference>
<dbReference type="Pfam" id="PF15232">
    <property type="entry name" value="DUF4585"/>
    <property type="match status" value="1"/>
</dbReference>
<feature type="compositionally biased region" description="Low complexity" evidence="1">
    <location>
        <begin position="1903"/>
        <end position="1917"/>
    </location>
</feature>
<dbReference type="OrthoDB" id="8945866at2759"/>
<feature type="region of interest" description="Disordered" evidence="1">
    <location>
        <begin position="1613"/>
        <end position="1798"/>
    </location>
</feature>
<reference evidence="3" key="2">
    <citation type="submission" date="2025-08" db="UniProtKB">
        <authorList>
            <consortium name="Ensembl"/>
        </authorList>
    </citation>
    <scope>IDENTIFICATION</scope>
</reference>
<feature type="compositionally biased region" description="Basic and acidic residues" evidence="1">
    <location>
        <begin position="735"/>
        <end position="750"/>
    </location>
</feature>
<feature type="compositionally biased region" description="Low complexity" evidence="1">
    <location>
        <begin position="185"/>
        <end position="195"/>
    </location>
</feature>
<dbReference type="GeneID" id="103382172"/>
<accession>A0A3P8UJQ3</accession>
<dbReference type="PANTHER" id="PTHR33775:SF2">
    <property type="entry name" value="CARDIAC-ENRICHED FHL2-INTERACTING PROTEIN"/>
    <property type="match status" value="1"/>
</dbReference>
<feature type="compositionally biased region" description="Basic and acidic residues" evidence="1">
    <location>
        <begin position="1364"/>
        <end position="1373"/>
    </location>
</feature>
<dbReference type="GO" id="GO:0030018">
    <property type="term" value="C:Z disc"/>
    <property type="evidence" value="ECO:0007669"/>
    <property type="project" value="TreeGrafter"/>
</dbReference>
<feature type="compositionally biased region" description="Polar residues" evidence="1">
    <location>
        <begin position="1420"/>
        <end position="1433"/>
    </location>
</feature>
<evidence type="ECO:0000313" key="3">
    <source>
        <dbReference type="Ensembl" id="ENSCSEP00000000520.1"/>
    </source>
</evidence>
<dbReference type="Proteomes" id="UP000265120">
    <property type="component" value="Chromosome 8"/>
</dbReference>
<feature type="region of interest" description="Disordered" evidence="1">
    <location>
        <begin position="1339"/>
        <end position="1373"/>
    </location>
</feature>
<feature type="region of interest" description="Disordered" evidence="1">
    <location>
        <begin position="1389"/>
        <end position="1470"/>
    </location>
</feature>
<feature type="region of interest" description="Disordered" evidence="1">
    <location>
        <begin position="281"/>
        <end position="358"/>
    </location>
</feature>
<feature type="region of interest" description="Disordered" evidence="1">
    <location>
        <begin position="1871"/>
        <end position="1918"/>
    </location>
</feature>
<organism evidence="3 4">
    <name type="scientific">Cynoglossus semilaevis</name>
    <name type="common">Tongue sole</name>
    <dbReference type="NCBI Taxonomy" id="244447"/>
    <lineage>
        <taxon>Eukaryota</taxon>
        <taxon>Metazoa</taxon>
        <taxon>Chordata</taxon>
        <taxon>Craniata</taxon>
        <taxon>Vertebrata</taxon>
        <taxon>Euteleostomi</taxon>
        <taxon>Actinopterygii</taxon>
        <taxon>Neopterygii</taxon>
        <taxon>Teleostei</taxon>
        <taxon>Neoteleostei</taxon>
        <taxon>Acanthomorphata</taxon>
        <taxon>Carangaria</taxon>
        <taxon>Pleuronectiformes</taxon>
        <taxon>Pleuronectoidei</taxon>
        <taxon>Cynoglossidae</taxon>
        <taxon>Cynoglossinae</taxon>
        <taxon>Cynoglossus</taxon>
    </lineage>
</organism>
<feature type="compositionally biased region" description="Basic and acidic residues" evidence="1">
    <location>
        <begin position="1735"/>
        <end position="1756"/>
    </location>
</feature>
<dbReference type="GO" id="GO:0070886">
    <property type="term" value="P:positive regulation of calcineurin-NFAT signaling cascade"/>
    <property type="evidence" value="ECO:0007669"/>
    <property type="project" value="TreeGrafter"/>
</dbReference>
<dbReference type="Ensembl" id="ENSCSET00000000546.1">
    <property type="protein sequence ID" value="ENSCSEP00000000520.1"/>
    <property type="gene ID" value="ENSCSEG00000000371.1"/>
</dbReference>
<dbReference type="InParanoid" id="A0A3P8UJQ3"/>
<dbReference type="PANTHER" id="PTHR33775">
    <property type="entry name" value="CARDIAC-ENRICHED FHL2-INTERACTING PROTEIN-RELATED"/>
    <property type="match status" value="1"/>
</dbReference>
<feature type="compositionally biased region" description="Basic and acidic residues" evidence="1">
    <location>
        <begin position="1038"/>
        <end position="1051"/>
    </location>
</feature>
<dbReference type="InterPro" id="IPR027838">
    <property type="entry name" value="DUF4585"/>
</dbReference>